<feature type="compositionally biased region" description="Low complexity" evidence="1">
    <location>
        <begin position="119"/>
        <end position="131"/>
    </location>
</feature>
<dbReference type="Proteomes" id="UP000813444">
    <property type="component" value="Unassembled WGS sequence"/>
</dbReference>
<evidence type="ECO:0000256" key="1">
    <source>
        <dbReference type="SAM" id="MobiDB-lite"/>
    </source>
</evidence>
<dbReference type="AlphaFoldDB" id="A0A8K0T2F1"/>
<evidence type="ECO:0000313" key="3">
    <source>
        <dbReference type="Proteomes" id="UP000813444"/>
    </source>
</evidence>
<organism evidence="2 3">
    <name type="scientific">Stachybotrys elegans</name>
    <dbReference type="NCBI Taxonomy" id="80388"/>
    <lineage>
        <taxon>Eukaryota</taxon>
        <taxon>Fungi</taxon>
        <taxon>Dikarya</taxon>
        <taxon>Ascomycota</taxon>
        <taxon>Pezizomycotina</taxon>
        <taxon>Sordariomycetes</taxon>
        <taxon>Hypocreomycetidae</taxon>
        <taxon>Hypocreales</taxon>
        <taxon>Stachybotryaceae</taxon>
        <taxon>Stachybotrys</taxon>
    </lineage>
</organism>
<keyword evidence="3" id="KW-1185">Reference proteome</keyword>
<gene>
    <name evidence="2" type="ORF">B0I35DRAFT_31872</name>
</gene>
<sequence>MDTNYELASARYAKSWSVEALRGSLESNHTPSQPQSQSRPQSQSQSPIHESTMTTTHRPRHEFTRTRAAPRATAAASSLISPVSRAGASVEKWLDSPTAGDPSPVIDAVSELFSTRGESTFPSPSTTFSPTAVNKSRGKRRAEDPDRHGLSPPNRPTQRPRKTSNNSSQGRETLHSTSHPRESPPYVIREVGAFAKNPAPSRPGRYRPLSHWCSLWLE</sequence>
<reference evidence="2" key="1">
    <citation type="journal article" date="2021" name="Nat. Commun.">
        <title>Genetic determinants of endophytism in the Arabidopsis root mycobiome.</title>
        <authorList>
            <person name="Mesny F."/>
            <person name="Miyauchi S."/>
            <person name="Thiergart T."/>
            <person name="Pickel B."/>
            <person name="Atanasova L."/>
            <person name="Karlsson M."/>
            <person name="Huettel B."/>
            <person name="Barry K.W."/>
            <person name="Haridas S."/>
            <person name="Chen C."/>
            <person name="Bauer D."/>
            <person name="Andreopoulos W."/>
            <person name="Pangilinan J."/>
            <person name="LaButti K."/>
            <person name="Riley R."/>
            <person name="Lipzen A."/>
            <person name="Clum A."/>
            <person name="Drula E."/>
            <person name="Henrissat B."/>
            <person name="Kohler A."/>
            <person name="Grigoriev I.V."/>
            <person name="Martin F.M."/>
            <person name="Hacquard S."/>
        </authorList>
    </citation>
    <scope>NUCLEOTIDE SEQUENCE</scope>
    <source>
        <strain evidence="2">MPI-CAGE-CH-0235</strain>
    </source>
</reference>
<feature type="region of interest" description="Disordered" evidence="1">
    <location>
        <begin position="23"/>
        <end position="88"/>
    </location>
</feature>
<feature type="compositionally biased region" description="Low complexity" evidence="1">
    <location>
        <begin position="31"/>
        <end position="47"/>
    </location>
</feature>
<proteinExistence type="predicted"/>
<comment type="caution">
    <text evidence="2">The sequence shown here is derived from an EMBL/GenBank/DDBJ whole genome shotgun (WGS) entry which is preliminary data.</text>
</comment>
<evidence type="ECO:0000313" key="2">
    <source>
        <dbReference type="EMBL" id="KAH7328958.1"/>
    </source>
</evidence>
<protein>
    <submittedName>
        <fullName evidence="2">Uncharacterized protein</fullName>
    </submittedName>
</protein>
<feature type="compositionally biased region" description="Low complexity" evidence="1">
    <location>
        <begin position="66"/>
        <end position="76"/>
    </location>
</feature>
<dbReference type="EMBL" id="JAGPNK010000001">
    <property type="protein sequence ID" value="KAH7328958.1"/>
    <property type="molecule type" value="Genomic_DNA"/>
</dbReference>
<accession>A0A8K0T2F1</accession>
<name>A0A8K0T2F1_9HYPO</name>
<feature type="compositionally biased region" description="Polar residues" evidence="1">
    <location>
        <begin position="163"/>
        <end position="177"/>
    </location>
</feature>
<dbReference type="OrthoDB" id="10290416at2759"/>
<feature type="region of interest" description="Disordered" evidence="1">
    <location>
        <begin position="116"/>
        <end position="207"/>
    </location>
</feature>